<dbReference type="Gene3D" id="3.40.50.12780">
    <property type="entry name" value="N-terminal domain of ligase-like"/>
    <property type="match status" value="1"/>
</dbReference>
<accession>M0D242</accession>
<keyword evidence="3" id="KW-0436">Ligase</keyword>
<name>M0D242_HALPD</name>
<protein>
    <submittedName>
        <fullName evidence="3">Benzoylacetate-CoA ligase</fullName>
    </submittedName>
</protein>
<sequence length="450" mass="49557">MSKTPNEAFAEIETEPWEEVQARQEELLSDQIDYLTENSSYYRAKFEEWDIDPHAIETVSDLRDVPFTEKDDERANQSETDRAQPLGAHQAAAREDLNRIMSSSGTTGEPTFFGLTESDLDAWIEMCARSVYAAGVRPDDVFVHAIGRTMVPGGLPYIQGIERTGATVVPAGDGDTERILKTTEKLDADGMFSTASYFQYLVDRAPEAVGKEVSEMALDTLIGGGEPGMADSKIRQQLYEAYGADRISEVMGIGDIAAALSGEGREEDGMHLVCQEYVLVELVDSHTGEAIEMEAGAEGELVYTPLMREATPLLRFRSGDYARITGVGECACGRTSPKIQVIGRADDMLIYKAQNVYPAGIREVLADVDGASSRMKVVLPEAGTVQFDRPIPVEVVRTEETDRSDTEIAEEFASLVRERLNVRIEPTVVPREGIDISVYKTDLVRVTDED</sequence>
<dbReference type="OrthoDB" id="37928at2157"/>
<keyword evidence="4" id="KW-1185">Reference proteome</keyword>
<comment type="caution">
    <text evidence="3">The sequence shown here is derived from an EMBL/GenBank/DDBJ whole genome shotgun (WGS) entry which is preliminary data.</text>
</comment>
<dbReference type="InterPro" id="IPR042099">
    <property type="entry name" value="ANL_N_sf"/>
</dbReference>
<evidence type="ECO:0000313" key="4">
    <source>
        <dbReference type="Proteomes" id="UP000011513"/>
    </source>
</evidence>
<feature type="domain" description="AMP-dependent synthetase/ligase" evidence="2">
    <location>
        <begin position="54"/>
        <end position="302"/>
    </location>
</feature>
<evidence type="ECO:0000256" key="1">
    <source>
        <dbReference type="SAM" id="MobiDB-lite"/>
    </source>
</evidence>
<dbReference type="InterPro" id="IPR045851">
    <property type="entry name" value="AMP-bd_C_sf"/>
</dbReference>
<dbReference type="PATRIC" id="fig|1227487.5.peg.2914"/>
<feature type="region of interest" description="Disordered" evidence="1">
    <location>
        <begin position="1"/>
        <end position="23"/>
    </location>
</feature>
<organism evidence="3 4">
    <name type="scientific">Halogeometricum pallidum JCM 14848</name>
    <dbReference type="NCBI Taxonomy" id="1227487"/>
    <lineage>
        <taxon>Archaea</taxon>
        <taxon>Methanobacteriati</taxon>
        <taxon>Methanobacteriota</taxon>
        <taxon>Stenosarchaea group</taxon>
        <taxon>Halobacteria</taxon>
        <taxon>Halobacteriales</taxon>
        <taxon>Haloferacaceae</taxon>
        <taxon>Halogeometricum</taxon>
    </lineage>
</organism>
<reference evidence="3 4" key="1">
    <citation type="journal article" date="2014" name="PLoS Genet.">
        <title>Phylogenetically driven sequencing of extremely halophilic archaea reveals strategies for static and dynamic osmo-response.</title>
        <authorList>
            <person name="Becker E.A."/>
            <person name="Seitzer P.M."/>
            <person name="Tritt A."/>
            <person name="Larsen D."/>
            <person name="Krusor M."/>
            <person name="Yao A.I."/>
            <person name="Wu D."/>
            <person name="Madern D."/>
            <person name="Eisen J.A."/>
            <person name="Darling A.E."/>
            <person name="Facciotti M.T."/>
        </authorList>
    </citation>
    <scope>NUCLEOTIDE SEQUENCE [LARGE SCALE GENOMIC DNA]</scope>
    <source>
        <strain evidence="3 4">JCM 14848</strain>
    </source>
</reference>
<dbReference type="EMBL" id="AOIV01000036">
    <property type="protein sequence ID" value="ELZ28767.1"/>
    <property type="molecule type" value="Genomic_DNA"/>
</dbReference>
<dbReference type="eggNOG" id="arCOG02620">
    <property type="taxonomic scope" value="Archaea"/>
</dbReference>
<dbReference type="AlphaFoldDB" id="M0D242"/>
<dbReference type="SUPFAM" id="SSF56801">
    <property type="entry name" value="Acetyl-CoA synthetase-like"/>
    <property type="match status" value="1"/>
</dbReference>
<evidence type="ECO:0000313" key="3">
    <source>
        <dbReference type="EMBL" id="ELZ28767.1"/>
    </source>
</evidence>
<feature type="compositionally biased region" description="Basic and acidic residues" evidence="1">
    <location>
        <begin position="68"/>
        <end position="82"/>
    </location>
</feature>
<dbReference type="Pfam" id="PF00501">
    <property type="entry name" value="AMP-binding"/>
    <property type="match status" value="1"/>
</dbReference>
<dbReference type="PANTHER" id="PTHR43845">
    <property type="entry name" value="BLR5969 PROTEIN"/>
    <property type="match status" value="1"/>
</dbReference>
<dbReference type="Gene3D" id="3.30.300.30">
    <property type="match status" value="1"/>
</dbReference>
<dbReference type="RefSeq" id="WP_008388108.1">
    <property type="nucleotide sequence ID" value="NZ_AOIV01000036.1"/>
</dbReference>
<dbReference type="InParanoid" id="M0D242"/>
<dbReference type="GO" id="GO:0016874">
    <property type="term" value="F:ligase activity"/>
    <property type="evidence" value="ECO:0007669"/>
    <property type="project" value="UniProtKB-KW"/>
</dbReference>
<dbReference type="InterPro" id="IPR000873">
    <property type="entry name" value="AMP-dep_synth/lig_dom"/>
</dbReference>
<dbReference type="Proteomes" id="UP000011513">
    <property type="component" value="Unassembled WGS sequence"/>
</dbReference>
<gene>
    <name evidence="3" type="ORF">C474_14774</name>
</gene>
<dbReference type="PANTHER" id="PTHR43845:SF1">
    <property type="entry name" value="BLR5969 PROTEIN"/>
    <property type="match status" value="1"/>
</dbReference>
<proteinExistence type="predicted"/>
<feature type="region of interest" description="Disordered" evidence="1">
    <location>
        <begin position="68"/>
        <end position="89"/>
    </location>
</feature>
<evidence type="ECO:0000259" key="2">
    <source>
        <dbReference type="Pfam" id="PF00501"/>
    </source>
</evidence>